<protein>
    <submittedName>
        <fullName evidence="1">Uncharacterized protein</fullName>
    </submittedName>
</protein>
<gene>
    <name evidence="1" type="ORF">RRG08_027052</name>
</gene>
<proteinExistence type="predicted"/>
<evidence type="ECO:0000313" key="2">
    <source>
        <dbReference type="Proteomes" id="UP001283361"/>
    </source>
</evidence>
<evidence type="ECO:0000313" key="1">
    <source>
        <dbReference type="EMBL" id="KAK3769482.1"/>
    </source>
</evidence>
<accession>A0AAE0ZJA6</accession>
<dbReference type="AlphaFoldDB" id="A0AAE0ZJA6"/>
<reference evidence="1" key="1">
    <citation type="journal article" date="2023" name="G3 (Bethesda)">
        <title>A reference genome for the long-term kleptoplast-retaining sea slug Elysia crispata morphotype clarki.</title>
        <authorList>
            <person name="Eastman K.E."/>
            <person name="Pendleton A.L."/>
            <person name="Shaikh M.A."/>
            <person name="Suttiyut T."/>
            <person name="Ogas R."/>
            <person name="Tomko P."/>
            <person name="Gavelis G."/>
            <person name="Widhalm J.R."/>
            <person name="Wisecaver J.H."/>
        </authorList>
    </citation>
    <scope>NUCLEOTIDE SEQUENCE</scope>
    <source>
        <strain evidence="1">ECLA1</strain>
    </source>
</reference>
<keyword evidence="2" id="KW-1185">Reference proteome</keyword>
<sequence length="87" mass="9982">MVFTLSNISPFIDACVPRASVLGGHDVKHSGGTSRHHKTAERFSPARLAIILELARQIWREQEQHRHAPRAFLEYSERAKRRLKDPV</sequence>
<dbReference type="EMBL" id="JAWDGP010003917">
    <property type="protein sequence ID" value="KAK3769482.1"/>
    <property type="molecule type" value="Genomic_DNA"/>
</dbReference>
<dbReference type="Proteomes" id="UP001283361">
    <property type="component" value="Unassembled WGS sequence"/>
</dbReference>
<comment type="caution">
    <text evidence="1">The sequence shown here is derived from an EMBL/GenBank/DDBJ whole genome shotgun (WGS) entry which is preliminary data.</text>
</comment>
<name>A0AAE0ZJA6_9GAST</name>
<organism evidence="1 2">
    <name type="scientific">Elysia crispata</name>
    <name type="common">lettuce slug</name>
    <dbReference type="NCBI Taxonomy" id="231223"/>
    <lineage>
        <taxon>Eukaryota</taxon>
        <taxon>Metazoa</taxon>
        <taxon>Spiralia</taxon>
        <taxon>Lophotrochozoa</taxon>
        <taxon>Mollusca</taxon>
        <taxon>Gastropoda</taxon>
        <taxon>Heterobranchia</taxon>
        <taxon>Euthyneura</taxon>
        <taxon>Panpulmonata</taxon>
        <taxon>Sacoglossa</taxon>
        <taxon>Placobranchoidea</taxon>
        <taxon>Plakobranchidae</taxon>
        <taxon>Elysia</taxon>
    </lineage>
</organism>